<evidence type="ECO:0008006" key="4">
    <source>
        <dbReference type="Google" id="ProtNLM"/>
    </source>
</evidence>
<feature type="compositionally biased region" description="Basic and acidic residues" evidence="1">
    <location>
        <begin position="89"/>
        <end position="111"/>
    </location>
</feature>
<dbReference type="EMBL" id="WHWB01034207">
    <property type="protein sequence ID" value="KAJ7412734.1"/>
    <property type="molecule type" value="Genomic_DNA"/>
</dbReference>
<feature type="region of interest" description="Disordered" evidence="1">
    <location>
        <begin position="89"/>
        <end position="138"/>
    </location>
</feature>
<evidence type="ECO:0000256" key="1">
    <source>
        <dbReference type="SAM" id="MobiDB-lite"/>
    </source>
</evidence>
<gene>
    <name evidence="2" type="ORF">WISP_94758</name>
</gene>
<feature type="compositionally biased region" description="Basic residues" evidence="1">
    <location>
        <begin position="189"/>
        <end position="199"/>
    </location>
</feature>
<evidence type="ECO:0000313" key="2">
    <source>
        <dbReference type="EMBL" id="KAJ7412734.1"/>
    </source>
</evidence>
<reference evidence="2" key="1">
    <citation type="submission" date="2019-10" db="EMBL/GenBank/DDBJ databases">
        <authorList>
            <person name="Soares A.E.R."/>
            <person name="Aleixo A."/>
            <person name="Schneider P."/>
            <person name="Miyaki C.Y."/>
            <person name="Schneider M.P."/>
            <person name="Mello C."/>
            <person name="Vasconcelos A.T.R."/>
        </authorList>
    </citation>
    <scope>NUCLEOTIDE SEQUENCE</scope>
    <source>
        <tissue evidence="2">Muscle</tissue>
    </source>
</reference>
<keyword evidence="3" id="KW-1185">Reference proteome</keyword>
<dbReference type="Proteomes" id="UP001145742">
    <property type="component" value="Unassembled WGS sequence"/>
</dbReference>
<organism evidence="2 3">
    <name type="scientific">Willisornis vidua</name>
    <name type="common">Xingu scale-backed antbird</name>
    <dbReference type="NCBI Taxonomy" id="1566151"/>
    <lineage>
        <taxon>Eukaryota</taxon>
        <taxon>Metazoa</taxon>
        <taxon>Chordata</taxon>
        <taxon>Craniata</taxon>
        <taxon>Vertebrata</taxon>
        <taxon>Euteleostomi</taxon>
        <taxon>Archelosauria</taxon>
        <taxon>Archosauria</taxon>
        <taxon>Dinosauria</taxon>
        <taxon>Saurischia</taxon>
        <taxon>Theropoda</taxon>
        <taxon>Coelurosauria</taxon>
        <taxon>Aves</taxon>
        <taxon>Neognathae</taxon>
        <taxon>Neoaves</taxon>
        <taxon>Telluraves</taxon>
        <taxon>Australaves</taxon>
        <taxon>Passeriformes</taxon>
        <taxon>Thamnophilidae</taxon>
        <taxon>Willisornis</taxon>
    </lineage>
</organism>
<protein>
    <recommendedName>
        <fullName evidence="4">Peptidase A2 domain-containing protein</fullName>
    </recommendedName>
</protein>
<evidence type="ECO:0000313" key="3">
    <source>
        <dbReference type="Proteomes" id="UP001145742"/>
    </source>
</evidence>
<name>A0ABQ9D0E8_9PASS</name>
<proteinExistence type="predicted"/>
<accession>A0ABQ9D0E8</accession>
<sequence length="301" mass="34304">MLEIIYCDPDYYDILVPEKMPCTQPMWDKVMEGAPTPYMPCLISAYTPSVDEVEVGRMCQWIQRIMEAMRAPSKLWHCPLYSGEGLERNNERSVYEEDPRGKDSKGRKEGSYSRSRSWSPHAAHEKTGRPKSKTQNKCGLLGGLLRKLGENMNKWDGEPTSKLEARLQELKQKLAGKKAVHIVEAKTQEKKHRLPRCKRNNSVNSDGEASDRASLKSNGEYSDEEQQQRGSTFCREKERDQDDNWVYWAVWVRWPGTLDPRRYQALVDTGAKCTLMPSEHESAETVSISGVTGGSRDLSVV</sequence>
<comment type="caution">
    <text evidence="2">The sequence shown here is derived from an EMBL/GenBank/DDBJ whole genome shotgun (WGS) entry which is preliminary data.</text>
</comment>
<feature type="region of interest" description="Disordered" evidence="1">
    <location>
        <begin position="184"/>
        <end position="236"/>
    </location>
</feature>